<evidence type="ECO:0008006" key="5">
    <source>
        <dbReference type="Google" id="ProtNLM"/>
    </source>
</evidence>
<feature type="region of interest" description="Disordered" evidence="1">
    <location>
        <begin position="19"/>
        <end position="40"/>
    </location>
</feature>
<proteinExistence type="predicted"/>
<reference evidence="3" key="2">
    <citation type="submission" date="2021-02" db="EMBL/GenBank/DDBJ databases">
        <authorList>
            <person name="Kimball J.A."/>
            <person name="Haas M.W."/>
            <person name="Macchietto M."/>
            <person name="Kono T."/>
            <person name="Duquette J."/>
            <person name="Shao M."/>
        </authorList>
    </citation>
    <scope>NUCLEOTIDE SEQUENCE</scope>
    <source>
        <tissue evidence="3">Fresh leaf tissue</tissue>
    </source>
</reference>
<evidence type="ECO:0000313" key="4">
    <source>
        <dbReference type="Proteomes" id="UP000729402"/>
    </source>
</evidence>
<protein>
    <recommendedName>
        <fullName evidence="5">Secreted protein</fullName>
    </recommendedName>
</protein>
<sequence>MSSRAAACGALILQTTAAASPVSRNDSVDQRAGRQRRKAVSMTAAAAERCWTGWRSGEASPQVLPSVTAEAAQQLFPAERPCPRHCRREDRRSNFVD</sequence>
<comment type="caution">
    <text evidence="3">The sequence shown here is derived from an EMBL/GenBank/DDBJ whole genome shotgun (WGS) entry which is preliminary data.</text>
</comment>
<keyword evidence="2" id="KW-0732">Signal</keyword>
<evidence type="ECO:0000313" key="3">
    <source>
        <dbReference type="EMBL" id="KAG8054863.1"/>
    </source>
</evidence>
<dbReference type="EMBL" id="JAAALK010000288">
    <property type="protein sequence ID" value="KAG8054863.1"/>
    <property type="molecule type" value="Genomic_DNA"/>
</dbReference>
<reference evidence="3" key="1">
    <citation type="journal article" date="2021" name="bioRxiv">
        <title>Whole Genome Assembly and Annotation of Northern Wild Rice, Zizania palustris L., Supports a Whole Genome Duplication in the Zizania Genus.</title>
        <authorList>
            <person name="Haas M."/>
            <person name="Kono T."/>
            <person name="Macchietto M."/>
            <person name="Millas R."/>
            <person name="McGilp L."/>
            <person name="Shao M."/>
            <person name="Duquette J."/>
            <person name="Hirsch C.N."/>
            <person name="Kimball J."/>
        </authorList>
    </citation>
    <scope>NUCLEOTIDE SEQUENCE</scope>
    <source>
        <tissue evidence="3">Fresh leaf tissue</tissue>
    </source>
</reference>
<evidence type="ECO:0000256" key="2">
    <source>
        <dbReference type="SAM" id="SignalP"/>
    </source>
</evidence>
<accession>A0A8J5RZB4</accession>
<dbReference type="AlphaFoldDB" id="A0A8J5RZB4"/>
<evidence type="ECO:0000256" key="1">
    <source>
        <dbReference type="SAM" id="MobiDB-lite"/>
    </source>
</evidence>
<organism evidence="3 4">
    <name type="scientific">Zizania palustris</name>
    <name type="common">Northern wild rice</name>
    <dbReference type="NCBI Taxonomy" id="103762"/>
    <lineage>
        <taxon>Eukaryota</taxon>
        <taxon>Viridiplantae</taxon>
        <taxon>Streptophyta</taxon>
        <taxon>Embryophyta</taxon>
        <taxon>Tracheophyta</taxon>
        <taxon>Spermatophyta</taxon>
        <taxon>Magnoliopsida</taxon>
        <taxon>Liliopsida</taxon>
        <taxon>Poales</taxon>
        <taxon>Poaceae</taxon>
        <taxon>BOP clade</taxon>
        <taxon>Oryzoideae</taxon>
        <taxon>Oryzeae</taxon>
        <taxon>Zizaniinae</taxon>
        <taxon>Zizania</taxon>
    </lineage>
</organism>
<gene>
    <name evidence="3" type="ORF">GUJ93_ZPchr0001g31706</name>
</gene>
<keyword evidence="4" id="KW-1185">Reference proteome</keyword>
<feature type="chain" id="PRO_5035307792" description="Secreted protein" evidence="2">
    <location>
        <begin position="19"/>
        <end position="97"/>
    </location>
</feature>
<name>A0A8J5RZB4_ZIZPA</name>
<feature type="signal peptide" evidence="2">
    <location>
        <begin position="1"/>
        <end position="18"/>
    </location>
</feature>
<dbReference type="Proteomes" id="UP000729402">
    <property type="component" value="Unassembled WGS sequence"/>
</dbReference>